<dbReference type="InterPro" id="IPR002575">
    <property type="entry name" value="Aminoglycoside_PTrfase"/>
</dbReference>
<dbReference type="SUPFAM" id="SSF56112">
    <property type="entry name" value="Protein kinase-like (PK-like)"/>
    <property type="match status" value="1"/>
</dbReference>
<accession>A0AAE0KJJ5</accession>
<feature type="non-terminal residue" evidence="2">
    <location>
        <position position="1"/>
    </location>
</feature>
<dbReference type="Proteomes" id="UP001287356">
    <property type="component" value="Unassembled WGS sequence"/>
</dbReference>
<name>A0AAE0KJJ5_9PEZI</name>
<dbReference type="AlphaFoldDB" id="A0AAE0KJJ5"/>
<evidence type="ECO:0000313" key="3">
    <source>
        <dbReference type="Proteomes" id="UP001287356"/>
    </source>
</evidence>
<reference evidence="2" key="2">
    <citation type="submission" date="2023-06" db="EMBL/GenBank/DDBJ databases">
        <authorList>
            <consortium name="Lawrence Berkeley National Laboratory"/>
            <person name="Haridas S."/>
            <person name="Hensen N."/>
            <person name="Bonometti L."/>
            <person name="Westerberg I."/>
            <person name="Brannstrom I.O."/>
            <person name="Guillou S."/>
            <person name="Cros-Aarteil S."/>
            <person name="Calhoun S."/>
            <person name="Kuo A."/>
            <person name="Mondo S."/>
            <person name="Pangilinan J."/>
            <person name="Riley R."/>
            <person name="Labutti K."/>
            <person name="Andreopoulos B."/>
            <person name="Lipzen A."/>
            <person name="Chen C."/>
            <person name="Yanf M."/>
            <person name="Daum C."/>
            <person name="Ng V."/>
            <person name="Clum A."/>
            <person name="Steindorff A."/>
            <person name="Ohm R."/>
            <person name="Martin F."/>
            <person name="Silar P."/>
            <person name="Natvig D."/>
            <person name="Lalanne C."/>
            <person name="Gautier V."/>
            <person name="Ament-Velasquez S.L."/>
            <person name="Kruys A."/>
            <person name="Hutchinson M.I."/>
            <person name="Powell A.J."/>
            <person name="Barry K."/>
            <person name="Miller A.N."/>
            <person name="Grigoriev I.V."/>
            <person name="Debuchy R."/>
            <person name="Gladieux P."/>
            <person name="Thoren M.H."/>
            <person name="Johannesson H."/>
        </authorList>
    </citation>
    <scope>NUCLEOTIDE SEQUENCE</scope>
    <source>
        <strain evidence="2">CBS 958.72</strain>
    </source>
</reference>
<feature type="non-terminal residue" evidence="2">
    <location>
        <position position="124"/>
    </location>
</feature>
<keyword evidence="3" id="KW-1185">Reference proteome</keyword>
<proteinExistence type="predicted"/>
<reference evidence="2" key="1">
    <citation type="journal article" date="2023" name="Mol. Phylogenet. Evol.">
        <title>Genome-scale phylogeny and comparative genomics of the fungal order Sordariales.</title>
        <authorList>
            <person name="Hensen N."/>
            <person name="Bonometti L."/>
            <person name="Westerberg I."/>
            <person name="Brannstrom I.O."/>
            <person name="Guillou S."/>
            <person name="Cros-Aarteil S."/>
            <person name="Calhoun S."/>
            <person name="Haridas S."/>
            <person name="Kuo A."/>
            <person name="Mondo S."/>
            <person name="Pangilinan J."/>
            <person name="Riley R."/>
            <person name="LaButti K."/>
            <person name="Andreopoulos B."/>
            <person name="Lipzen A."/>
            <person name="Chen C."/>
            <person name="Yan M."/>
            <person name="Daum C."/>
            <person name="Ng V."/>
            <person name="Clum A."/>
            <person name="Steindorff A."/>
            <person name="Ohm R.A."/>
            <person name="Martin F."/>
            <person name="Silar P."/>
            <person name="Natvig D.O."/>
            <person name="Lalanne C."/>
            <person name="Gautier V."/>
            <person name="Ament-Velasquez S.L."/>
            <person name="Kruys A."/>
            <person name="Hutchinson M.I."/>
            <person name="Powell A.J."/>
            <person name="Barry K."/>
            <person name="Miller A.N."/>
            <person name="Grigoriev I.V."/>
            <person name="Debuchy R."/>
            <person name="Gladieux P."/>
            <person name="Hiltunen Thoren M."/>
            <person name="Johannesson H."/>
        </authorList>
    </citation>
    <scope>NUCLEOTIDE SEQUENCE</scope>
    <source>
        <strain evidence="2">CBS 958.72</strain>
    </source>
</reference>
<organism evidence="2 3">
    <name type="scientific">Lasiosphaeria ovina</name>
    <dbReference type="NCBI Taxonomy" id="92902"/>
    <lineage>
        <taxon>Eukaryota</taxon>
        <taxon>Fungi</taxon>
        <taxon>Dikarya</taxon>
        <taxon>Ascomycota</taxon>
        <taxon>Pezizomycotina</taxon>
        <taxon>Sordariomycetes</taxon>
        <taxon>Sordariomycetidae</taxon>
        <taxon>Sordariales</taxon>
        <taxon>Lasiosphaeriaceae</taxon>
        <taxon>Lasiosphaeria</taxon>
    </lineage>
</organism>
<feature type="domain" description="Aminoglycoside phosphotransferase" evidence="1">
    <location>
        <begin position="3"/>
        <end position="37"/>
    </location>
</feature>
<gene>
    <name evidence="2" type="ORF">B0T24DRAFT_513028</name>
</gene>
<evidence type="ECO:0000259" key="1">
    <source>
        <dbReference type="Pfam" id="PF01636"/>
    </source>
</evidence>
<protein>
    <recommendedName>
        <fullName evidence="1">Aminoglycoside phosphotransferase domain-containing protein</fullName>
    </recommendedName>
</protein>
<dbReference type="Pfam" id="PF01636">
    <property type="entry name" value="APH"/>
    <property type="match status" value="1"/>
</dbReference>
<dbReference type="InterPro" id="IPR011009">
    <property type="entry name" value="Kinase-like_dom_sf"/>
</dbReference>
<sequence>SGPFPLIHTDLHTSNIIIDADYNVLSVIDWEDAIVGPWELVEFDKELSVVPPRMDGPLYKDSEASVAKRLARAEYVGLVREAERDRGLDSKLSRVLSDDAVQSFAHAFWRYADGRIGLYDRVLE</sequence>
<dbReference type="EMBL" id="JAULSN010000003">
    <property type="protein sequence ID" value="KAK3377030.1"/>
    <property type="molecule type" value="Genomic_DNA"/>
</dbReference>
<evidence type="ECO:0000313" key="2">
    <source>
        <dbReference type="EMBL" id="KAK3377030.1"/>
    </source>
</evidence>
<comment type="caution">
    <text evidence="2">The sequence shown here is derived from an EMBL/GenBank/DDBJ whole genome shotgun (WGS) entry which is preliminary data.</text>
</comment>
<dbReference type="Gene3D" id="3.90.1200.10">
    <property type="match status" value="1"/>
</dbReference>